<proteinExistence type="predicted"/>
<evidence type="ECO:0000313" key="2">
    <source>
        <dbReference type="Proteomes" id="UP000016666"/>
    </source>
</evidence>
<dbReference type="GO" id="GO:0031085">
    <property type="term" value="C:BLOC-3 complex"/>
    <property type="evidence" value="ECO:0007669"/>
    <property type="project" value="TreeGrafter"/>
</dbReference>
<accession>A0A493SWH2</accession>
<dbReference type="GO" id="GO:0016192">
    <property type="term" value="P:vesicle-mediated transport"/>
    <property type="evidence" value="ECO:0007669"/>
    <property type="project" value="InterPro"/>
</dbReference>
<dbReference type="PANTHER" id="PTHR12761">
    <property type="entry name" value="HERMANSKY-PUDLAK SYNDROME PROTEIN 1"/>
    <property type="match status" value="1"/>
</dbReference>
<dbReference type="GO" id="GO:1903232">
    <property type="term" value="P:melanosome assembly"/>
    <property type="evidence" value="ECO:0007669"/>
    <property type="project" value="TreeGrafter"/>
</dbReference>
<dbReference type="PANTHER" id="PTHR12761:SF1">
    <property type="entry name" value="BLOC-3 COMPLEX MEMBER HPS1"/>
    <property type="match status" value="1"/>
</dbReference>
<dbReference type="GO" id="GO:0005085">
    <property type="term" value="F:guanyl-nucleotide exchange factor activity"/>
    <property type="evidence" value="ECO:0007669"/>
    <property type="project" value="TreeGrafter"/>
</dbReference>
<dbReference type="InterPro" id="IPR026053">
    <property type="entry name" value="HPS1"/>
</dbReference>
<dbReference type="STRING" id="8840.ENSAPLP00000017825"/>
<reference evidence="1" key="3">
    <citation type="submission" date="2025-09" db="UniProtKB">
        <authorList>
            <consortium name="Ensembl"/>
        </authorList>
    </citation>
    <scope>IDENTIFICATION</scope>
</reference>
<evidence type="ECO:0000313" key="1">
    <source>
        <dbReference type="Ensembl" id="ENSAPLP00000017825.1"/>
    </source>
</evidence>
<dbReference type="AlphaFoldDB" id="A0A493SWH2"/>
<dbReference type="Proteomes" id="UP000016666">
    <property type="component" value="Chromosome 6"/>
</dbReference>
<reference evidence="1" key="2">
    <citation type="submission" date="2025-08" db="UniProtKB">
        <authorList>
            <consortium name="Ensembl"/>
        </authorList>
    </citation>
    <scope>IDENTIFICATION</scope>
</reference>
<keyword evidence="2" id="KW-1185">Reference proteome</keyword>
<dbReference type="Ensembl" id="ENSAPLT00000041112.1">
    <property type="protein sequence ID" value="ENSAPLP00000017825.1"/>
    <property type="gene ID" value="ENSAPLG00000019744.1"/>
</dbReference>
<protein>
    <submittedName>
        <fullName evidence="1">Uncharacterized protein</fullName>
    </submittedName>
</protein>
<organism evidence="1 2">
    <name type="scientific">Anas platyrhynchos platyrhynchos</name>
    <name type="common">Northern mallard</name>
    <dbReference type="NCBI Taxonomy" id="8840"/>
    <lineage>
        <taxon>Eukaryota</taxon>
        <taxon>Metazoa</taxon>
        <taxon>Chordata</taxon>
        <taxon>Craniata</taxon>
        <taxon>Vertebrata</taxon>
        <taxon>Euteleostomi</taxon>
        <taxon>Archelosauria</taxon>
        <taxon>Archosauria</taxon>
        <taxon>Dinosauria</taxon>
        <taxon>Saurischia</taxon>
        <taxon>Theropoda</taxon>
        <taxon>Coelurosauria</taxon>
        <taxon>Aves</taxon>
        <taxon>Neognathae</taxon>
        <taxon>Galloanserae</taxon>
        <taxon>Anseriformes</taxon>
        <taxon>Anatidae</taxon>
        <taxon>Anatinae</taxon>
        <taxon>Anas</taxon>
    </lineage>
</organism>
<sequence length="104" mass="11465">MRCVLIASSAAELLFYWADAAFLRRLQPPAAGPAVEDSLNTLFAPLIISCTALLEKLSDTYTCFRAEHGQHLHGEPRRGASSPGLTPLRVAVWGLLVHRGQRRR</sequence>
<name>A0A493SWH2_ANAPP</name>
<reference evidence="1 2" key="1">
    <citation type="submission" date="2017-10" db="EMBL/GenBank/DDBJ databases">
        <title>A new Pekin duck reference genome.</title>
        <authorList>
            <person name="Hou Z.-C."/>
            <person name="Zhou Z.-K."/>
            <person name="Zhu F."/>
            <person name="Hou S.-S."/>
        </authorList>
    </citation>
    <scope>NUCLEOTIDE SEQUENCE [LARGE SCALE GENOMIC DNA]</scope>
</reference>